<dbReference type="SUPFAM" id="SSF54695">
    <property type="entry name" value="POZ domain"/>
    <property type="match status" value="1"/>
</dbReference>
<protein>
    <recommendedName>
        <fullName evidence="1">BTB domain-containing protein</fullName>
    </recommendedName>
</protein>
<dbReference type="Pfam" id="PF00651">
    <property type="entry name" value="BTB"/>
    <property type="match status" value="1"/>
</dbReference>
<evidence type="ECO:0000259" key="1">
    <source>
        <dbReference type="Pfam" id="PF00651"/>
    </source>
</evidence>
<evidence type="ECO:0000313" key="2">
    <source>
        <dbReference type="EMBL" id="POR38960.1"/>
    </source>
</evidence>
<accession>A0A2S4L941</accession>
<feature type="domain" description="BTB" evidence="1">
    <location>
        <begin position="13"/>
        <end position="58"/>
    </location>
</feature>
<dbReference type="PANTHER" id="PTHR47843">
    <property type="entry name" value="BTB DOMAIN-CONTAINING PROTEIN-RELATED"/>
    <property type="match status" value="1"/>
</dbReference>
<dbReference type="PANTHER" id="PTHR47843:SF5">
    <property type="entry name" value="BTB_POZ DOMAIN PROTEIN"/>
    <property type="match status" value="1"/>
</dbReference>
<comment type="caution">
    <text evidence="2">The sequence shown here is derived from an EMBL/GenBank/DDBJ whole genome shotgun (WGS) entry which is preliminary data.</text>
</comment>
<dbReference type="Gene3D" id="3.30.710.10">
    <property type="entry name" value="Potassium Channel Kv1.1, Chain A"/>
    <property type="match status" value="1"/>
</dbReference>
<name>A0A2S4L941_9HYPO</name>
<sequence length="212" mass="24321">MEVDPHDELLSSLNKLLKDGVYSDLTVISSQDEYKVHKAIVCPRSVFFEKACNTPFKYEAEPKAPENPLAEVPEKPLEYETALEVEAAPEIPRKLSLKERKRISAAFQASIPITPNLAIHASIYTLGEKYGIPGLKTLALNKFRRENSVDFIHAIKEVFTSTVDEDRSMRDIVVEAIARHPELLDKKQFQDVVKSCELSFELMMKFRWLRQW</sequence>
<dbReference type="InterPro" id="IPR000210">
    <property type="entry name" value="BTB/POZ_dom"/>
</dbReference>
<dbReference type="EMBL" id="PKSG01000084">
    <property type="protein sequence ID" value="POR38960.1"/>
    <property type="molecule type" value="Genomic_DNA"/>
</dbReference>
<proteinExistence type="predicted"/>
<gene>
    <name evidence="2" type="ORF">TPAR_00833</name>
</gene>
<reference evidence="2 3" key="1">
    <citation type="submission" date="2018-01" db="EMBL/GenBank/DDBJ databases">
        <title>Harnessing the power of phylogenomics to disentangle the directionality and signatures of interkingdom host jumping in the parasitic fungal genus Tolypocladium.</title>
        <authorList>
            <person name="Quandt C.A."/>
            <person name="Patterson W."/>
            <person name="Spatafora J.W."/>
        </authorList>
    </citation>
    <scope>NUCLEOTIDE SEQUENCE [LARGE SCALE GENOMIC DNA]</scope>
    <source>
        <strain evidence="2 3">NRBC 100945</strain>
    </source>
</reference>
<keyword evidence="3" id="KW-1185">Reference proteome</keyword>
<dbReference type="AlphaFoldDB" id="A0A2S4L941"/>
<dbReference type="STRING" id="94208.A0A2S4L941"/>
<evidence type="ECO:0000313" key="3">
    <source>
        <dbReference type="Proteomes" id="UP000237481"/>
    </source>
</evidence>
<dbReference type="InterPro" id="IPR011333">
    <property type="entry name" value="SKP1/BTB/POZ_sf"/>
</dbReference>
<organism evidence="2 3">
    <name type="scientific">Tolypocladium paradoxum</name>
    <dbReference type="NCBI Taxonomy" id="94208"/>
    <lineage>
        <taxon>Eukaryota</taxon>
        <taxon>Fungi</taxon>
        <taxon>Dikarya</taxon>
        <taxon>Ascomycota</taxon>
        <taxon>Pezizomycotina</taxon>
        <taxon>Sordariomycetes</taxon>
        <taxon>Hypocreomycetidae</taxon>
        <taxon>Hypocreales</taxon>
        <taxon>Ophiocordycipitaceae</taxon>
        <taxon>Tolypocladium</taxon>
    </lineage>
</organism>
<dbReference type="OrthoDB" id="6359816at2759"/>
<dbReference type="Proteomes" id="UP000237481">
    <property type="component" value="Unassembled WGS sequence"/>
</dbReference>